<sequence length="443" mass="48994">MSTPGKILWSEGLFLRPQHFQQQDLYHELRVQQMAASLHPYAWGVRAVTVHADSLRDNVLSLDELSLVFRDGEIVRAPLPDALPHPLRLAEVPATITEVVVHAVLPRLKPQGQNADGAEARYTCESRSVQDLYTEATDAPAPNLRPQVRLVTHLEPLEGYESIPLVRLRRLSTGGWEQDRDYIPPSMSIAGAGSLHLKLTRLMEKLLAKVHALYGHHREPSRNVVELRGTDVSSFWLLHTASAGYAALLHELHNPGLHPERLFQTMLGVAGGLMAYSRSYKLEDLPKYEHEKAGESFAKLDAIIRELLDTVISARYFAIALSSEKPGYHTGALDSGRIDAATTLYLAVGADMPALELVEIVPLRFKVGAPDDVDKLVLSALPGIRLRHAPQVPSAVPVRPETCYFTIENKGNLYEAMLKAQAISIYVPNGIRDLQLELIAVAS</sequence>
<gene>
    <name evidence="1" type="primary">tssK</name>
    <name evidence="1" type="ORF">E4L96_07140</name>
</gene>
<comment type="caution">
    <text evidence="1">The sequence shown here is derived from an EMBL/GenBank/DDBJ whole genome shotgun (WGS) entry which is preliminary data.</text>
</comment>
<dbReference type="EMBL" id="SPVF01000099">
    <property type="protein sequence ID" value="TFW23165.1"/>
    <property type="molecule type" value="Genomic_DNA"/>
</dbReference>
<dbReference type="AlphaFoldDB" id="A0A4Y9SM71"/>
<dbReference type="Pfam" id="PF05936">
    <property type="entry name" value="T6SS_VasE"/>
    <property type="match status" value="1"/>
</dbReference>
<protein>
    <submittedName>
        <fullName evidence="1">Type VI secretion system baseplate subunit TssK</fullName>
    </submittedName>
</protein>
<keyword evidence="2" id="KW-1185">Reference proteome</keyword>
<evidence type="ECO:0000313" key="2">
    <source>
        <dbReference type="Proteomes" id="UP000298438"/>
    </source>
</evidence>
<dbReference type="PANTHER" id="PTHR35566:SF1">
    <property type="entry name" value="TYPE VI SECRETION SYSTEM BASEPLATE COMPONENT TSSK1"/>
    <property type="match status" value="1"/>
</dbReference>
<evidence type="ECO:0000313" key="1">
    <source>
        <dbReference type="EMBL" id="TFW23165.1"/>
    </source>
</evidence>
<dbReference type="InterPro" id="IPR010263">
    <property type="entry name" value="T6SS_TssK"/>
</dbReference>
<dbReference type="Proteomes" id="UP000298438">
    <property type="component" value="Unassembled WGS sequence"/>
</dbReference>
<proteinExistence type="predicted"/>
<dbReference type="RefSeq" id="WP_135206520.1">
    <property type="nucleotide sequence ID" value="NZ_SPVF01000099.1"/>
</dbReference>
<name>A0A4Y9SM71_9BURK</name>
<dbReference type="NCBIfam" id="TIGR03353">
    <property type="entry name" value="VI_chp_4"/>
    <property type="match status" value="1"/>
</dbReference>
<accession>A0A4Y9SM71</accession>
<reference evidence="1 2" key="1">
    <citation type="submission" date="2019-03" db="EMBL/GenBank/DDBJ databases">
        <title>Draft Genome Sequence of Massilia arenosa sp. nov., a Novel Massilia Species Isolated from a Sandy-loam Maize Soil.</title>
        <authorList>
            <person name="Raths R."/>
            <person name="Peta V."/>
            <person name="Bucking H."/>
        </authorList>
    </citation>
    <scope>NUCLEOTIDE SEQUENCE [LARGE SCALE GENOMIC DNA]</scope>
    <source>
        <strain evidence="1 2">MC02</strain>
    </source>
</reference>
<organism evidence="1 2">
    <name type="scientific">Zemynaea arenosa</name>
    <dbReference type="NCBI Taxonomy" id="2561931"/>
    <lineage>
        <taxon>Bacteria</taxon>
        <taxon>Pseudomonadati</taxon>
        <taxon>Pseudomonadota</taxon>
        <taxon>Betaproteobacteria</taxon>
        <taxon>Burkholderiales</taxon>
        <taxon>Oxalobacteraceae</taxon>
        <taxon>Telluria group</taxon>
        <taxon>Zemynaea</taxon>
    </lineage>
</organism>
<dbReference type="PANTHER" id="PTHR35566">
    <property type="entry name" value="BLR3599 PROTEIN"/>
    <property type="match status" value="1"/>
</dbReference>
<dbReference type="OrthoDB" id="9775333at2"/>